<evidence type="ECO:0000256" key="12">
    <source>
        <dbReference type="ARBA" id="ARBA00023212"/>
    </source>
</evidence>
<dbReference type="GO" id="GO:0005524">
    <property type="term" value="F:ATP binding"/>
    <property type="evidence" value="ECO:0007669"/>
    <property type="project" value="UniProtKB-KW"/>
</dbReference>
<evidence type="ECO:0000256" key="10">
    <source>
        <dbReference type="ARBA" id="ARBA00023155"/>
    </source>
</evidence>
<keyword evidence="12" id="KW-0206">Cytoskeleton</keyword>
<feature type="DNA-binding region" description="Homeobox" evidence="14">
    <location>
        <begin position="123"/>
        <end position="182"/>
    </location>
</feature>
<dbReference type="Gene3D" id="1.10.10.60">
    <property type="entry name" value="Homeodomain-like"/>
    <property type="match status" value="1"/>
</dbReference>
<evidence type="ECO:0000256" key="4">
    <source>
        <dbReference type="ARBA" id="ARBA00010121"/>
    </source>
</evidence>
<evidence type="ECO:0000256" key="1">
    <source>
        <dbReference type="ARBA" id="ARBA00004123"/>
    </source>
</evidence>
<dbReference type="SUPFAM" id="SSF46689">
    <property type="entry name" value="Homeodomain-like"/>
    <property type="match status" value="1"/>
</dbReference>
<dbReference type="FunFam" id="3.90.640.10:FF:000005">
    <property type="entry name" value="Actin-related protein 2"/>
    <property type="match status" value="1"/>
</dbReference>
<dbReference type="SMART" id="SM00389">
    <property type="entry name" value="HOX"/>
    <property type="match status" value="1"/>
</dbReference>
<keyword evidence="11" id="KW-0009">Actin-binding</keyword>
<evidence type="ECO:0000256" key="14">
    <source>
        <dbReference type="PROSITE-ProRule" id="PRU00108"/>
    </source>
</evidence>
<dbReference type="GO" id="GO:0005856">
    <property type="term" value="C:cytoskeleton"/>
    <property type="evidence" value="ECO:0007669"/>
    <property type="project" value="UniProtKB-SubCell"/>
</dbReference>
<evidence type="ECO:0000256" key="9">
    <source>
        <dbReference type="ARBA" id="ARBA00023125"/>
    </source>
</evidence>
<evidence type="ECO:0000256" key="11">
    <source>
        <dbReference type="ARBA" id="ARBA00023203"/>
    </source>
</evidence>
<dbReference type="PROSITE" id="PS01132">
    <property type="entry name" value="ACTINS_ACT_LIKE"/>
    <property type="match status" value="1"/>
</dbReference>
<gene>
    <name evidence="18" type="ORF">F2P81_018222</name>
</gene>
<feature type="region of interest" description="Disordered" evidence="16">
    <location>
        <begin position="149"/>
        <end position="242"/>
    </location>
</feature>
<evidence type="ECO:0000256" key="5">
    <source>
        <dbReference type="ARBA" id="ARBA00022473"/>
    </source>
</evidence>
<dbReference type="PANTHER" id="PTHR10390:SF73">
    <property type="entry name" value="HOMEOBOX PROTEIN SIX7"/>
    <property type="match status" value="1"/>
</dbReference>
<dbReference type="InterPro" id="IPR009057">
    <property type="entry name" value="Homeodomain-like_sf"/>
</dbReference>
<reference evidence="18 19" key="1">
    <citation type="submission" date="2019-06" db="EMBL/GenBank/DDBJ databases">
        <title>Draft genomes of female and male turbot (Scophthalmus maximus).</title>
        <authorList>
            <person name="Xu H."/>
            <person name="Xu X.-W."/>
            <person name="Shao C."/>
            <person name="Chen S."/>
        </authorList>
    </citation>
    <scope>NUCLEOTIDE SEQUENCE [LARGE SCALE GENOMIC DNA]</scope>
    <source>
        <strain evidence="18">Ysfricsl-2016a</strain>
        <tissue evidence="18">Blood</tissue>
    </source>
</reference>
<evidence type="ECO:0000259" key="17">
    <source>
        <dbReference type="PROSITE" id="PS50071"/>
    </source>
</evidence>
<comment type="caution">
    <text evidence="18">The sequence shown here is derived from an EMBL/GenBank/DDBJ whole genome shotgun (WGS) entry which is preliminary data.</text>
</comment>
<dbReference type="Pfam" id="PF16878">
    <property type="entry name" value="SIX1_SD"/>
    <property type="match status" value="1"/>
</dbReference>
<keyword evidence="13 14" id="KW-0539">Nucleus</keyword>
<dbReference type="GO" id="GO:0000978">
    <property type="term" value="F:RNA polymerase II cis-regulatory region sequence-specific DNA binding"/>
    <property type="evidence" value="ECO:0007669"/>
    <property type="project" value="TreeGrafter"/>
</dbReference>
<keyword evidence="5" id="KW-0217">Developmental protein</keyword>
<dbReference type="Pfam" id="PF00046">
    <property type="entry name" value="Homeodomain"/>
    <property type="match status" value="1"/>
</dbReference>
<evidence type="ECO:0000256" key="8">
    <source>
        <dbReference type="ARBA" id="ARBA00022840"/>
    </source>
</evidence>
<dbReference type="AlphaFoldDB" id="A0A6A4S7M4"/>
<dbReference type="InterPro" id="IPR043129">
    <property type="entry name" value="ATPase_NBD"/>
</dbReference>
<accession>A0A6A4S7M4</accession>
<evidence type="ECO:0000256" key="15">
    <source>
        <dbReference type="RuleBase" id="RU000682"/>
    </source>
</evidence>
<dbReference type="GO" id="GO:0003779">
    <property type="term" value="F:actin binding"/>
    <property type="evidence" value="ECO:0007669"/>
    <property type="project" value="UniProtKB-KW"/>
</dbReference>
<evidence type="ECO:0000256" key="16">
    <source>
        <dbReference type="SAM" id="MobiDB-lite"/>
    </source>
</evidence>
<evidence type="ECO:0000256" key="2">
    <source>
        <dbReference type="ARBA" id="ARBA00004245"/>
    </source>
</evidence>
<keyword evidence="8" id="KW-0067">ATP-binding</keyword>
<dbReference type="FunFam" id="1.10.10.60:FF:000046">
    <property type="entry name" value="SIX homeobox 3"/>
    <property type="match status" value="1"/>
</dbReference>
<evidence type="ECO:0000313" key="18">
    <source>
        <dbReference type="EMBL" id="KAF0029117.1"/>
    </source>
</evidence>
<dbReference type="CDD" id="cd00086">
    <property type="entry name" value="homeodomain"/>
    <property type="match status" value="1"/>
</dbReference>
<organism evidence="18 19">
    <name type="scientific">Scophthalmus maximus</name>
    <name type="common">Turbot</name>
    <name type="synonym">Psetta maxima</name>
    <dbReference type="NCBI Taxonomy" id="52904"/>
    <lineage>
        <taxon>Eukaryota</taxon>
        <taxon>Metazoa</taxon>
        <taxon>Chordata</taxon>
        <taxon>Craniata</taxon>
        <taxon>Vertebrata</taxon>
        <taxon>Euteleostomi</taxon>
        <taxon>Actinopterygii</taxon>
        <taxon>Neopterygii</taxon>
        <taxon>Teleostei</taxon>
        <taxon>Neoteleostei</taxon>
        <taxon>Acanthomorphata</taxon>
        <taxon>Carangaria</taxon>
        <taxon>Pleuronectiformes</taxon>
        <taxon>Pleuronectoidei</taxon>
        <taxon>Scophthalmidae</taxon>
        <taxon>Scophthalmus</taxon>
    </lineage>
</organism>
<proteinExistence type="inferred from homology"/>
<dbReference type="Gene3D" id="3.30.420.40">
    <property type="match status" value="2"/>
</dbReference>
<comment type="similarity">
    <text evidence="4">Belongs to the actin family. ARP2 subfamily.</text>
</comment>
<evidence type="ECO:0000256" key="3">
    <source>
        <dbReference type="ARBA" id="ARBA00008161"/>
    </source>
</evidence>
<dbReference type="SMART" id="SM00268">
    <property type="entry name" value="ACTIN"/>
    <property type="match status" value="1"/>
</dbReference>
<dbReference type="InterPro" id="IPR020902">
    <property type="entry name" value="Actin/actin-like_CS"/>
</dbReference>
<keyword evidence="7" id="KW-0547">Nucleotide-binding</keyword>
<dbReference type="GO" id="GO:0001654">
    <property type="term" value="P:eye development"/>
    <property type="evidence" value="ECO:0007669"/>
    <property type="project" value="TreeGrafter"/>
</dbReference>
<dbReference type="PANTHER" id="PTHR10390">
    <property type="entry name" value="HOMEOBOX PROTEIN SIX"/>
    <property type="match status" value="1"/>
</dbReference>
<keyword evidence="6" id="KW-0963">Cytoplasm</keyword>
<dbReference type="Pfam" id="PF00022">
    <property type="entry name" value="Actin"/>
    <property type="match status" value="1"/>
</dbReference>
<dbReference type="EMBL" id="VEVO01000016">
    <property type="protein sequence ID" value="KAF0029117.1"/>
    <property type="molecule type" value="Genomic_DNA"/>
</dbReference>
<dbReference type="InterPro" id="IPR031701">
    <property type="entry name" value="SIX1_SD"/>
</dbReference>
<feature type="compositionally biased region" description="Polar residues" evidence="16">
    <location>
        <begin position="185"/>
        <end position="202"/>
    </location>
</feature>
<protein>
    <recommendedName>
        <fullName evidence="17">Homeobox domain-containing protein</fullName>
    </recommendedName>
</protein>
<sequence length="624" mass="71073">MFTPDQVARVCENLEETGDIERLGRFLWSLPAAVPGSAAEALNRHESVMRARALVAFHGGNFEALYQILQSHRFTRESHAKLQDLWLDAHYREAERLRGRPLGPVEKYRIRKKFPLPRTIWDGEQKTHCFKERTRSLLREWYLQDPYPNPSRKRHLAQATGLTPTQVGNWFKNRRQRDRAASAKNRMQQDPSHLPSESSPDGSLQERRHHPHLLPTSPRHLGSPEASDCSTETERRGTGASTPEISFVKCGFSGSNFPEHIFPAMVGRPILRSSTKVGNIEIKDLMVGDEASECRSMLEVSYPMENGMVRCWEDMLHLWDYTFGAECLDIEPSECKILLTEPPMNPTKNREKIAEVMFEKYQFHGIYVAIQAVLTLYAQGLLTGVVVDSGDGVTHICPVYEGYSLPHLTRRLDIAGRDITRYLIKLLLLRGYAFNHTADFETVRMLKEKLCYVAYNIEQEQRLATETTYLMETFTLPDGRQVNVGGERFGAPEALFQPHLVNVEGAGVAELLFNTIQAADMDLRADFYKHIVLSGGSTMYPGLPSRLEREIKQLYLERVLDGDTQKLSKFKIRIEDPPRRKHMVFLGGAVLANIMKDKDSFWLSRADYQEKGLGVLQQLGGGIR</sequence>
<keyword evidence="9 14" id="KW-0238">DNA-binding</keyword>
<dbReference type="CDD" id="cd10220">
    <property type="entry name" value="ASKHA_NBD_Arp2"/>
    <property type="match status" value="1"/>
</dbReference>
<evidence type="ECO:0000256" key="13">
    <source>
        <dbReference type="ARBA" id="ARBA00023242"/>
    </source>
</evidence>
<dbReference type="GO" id="GO:0005634">
    <property type="term" value="C:nucleus"/>
    <property type="evidence" value="ECO:0007669"/>
    <property type="project" value="UniProtKB-SubCell"/>
</dbReference>
<dbReference type="Gene3D" id="3.90.640.10">
    <property type="entry name" value="Actin, Chain A, domain 4"/>
    <property type="match status" value="1"/>
</dbReference>
<dbReference type="PRINTS" id="PR00190">
    <property type="entry name" value="ACTIN"/>
</dbReference>
<dbReference type="GO" id="GO:0005667">
    <property type="term" value="C:transcription regulator complex"/>
    <property type="evidence" value="ECO:0007669"/>
    <property type="project" value="TreeGrafter"/>
</dbReference>
<dbReference type="InterPro" id="IPR001356">
    <property type="entry name" value="HD"/>
</dbReference>
<dbReference type="PROSITE" id="PS50071">
    <property type="entry name" value="HOMEOBOX_2"/>
    <property type="match status" value="1"/>
</dbReference>
<dbReference type="GO" id="GO:0000981">
    <property type="term" value="F:DNA-binding transcription factor activity, RNA polymerase II-specific"/>
    <property type="evidence" value="ECO:0007669"/>
    <property type="project" value="TreeGrafter"/>
</dbReference>
<evidence type="ECO:0000256" key="7">
    <source>
        <dbReference type="ARBA" id="ARBA00022741"/>
    </source>
</evidence>
<dbReference type="FunFam" id="3.30.420.40:FF:000050">
    <property type="entry name" value="Actin, alpha skeletal muscle"/>
    <property type="match status" value="1"/>
</dbReference>
<evidence type="ECO:0000256" key="6">
    <source>
        <dbReference type="ARBA" id="ARBA00022490"/>
    </source>
</evidence>
<dbReference type="Proteomes" id="UP000438429">
    <property type="component" value="Unassembled WGS sequence"/>
</dbReference>
<dbReference type="InterPro" id="IPR004000">
    <property type="entry name" value="Actin"/>
</dbReference>
<dbReference type="SUPFAM" id="SSF53067">
    <property type="entry name" value="Actin-like ATPase domain"/>
    <property type="match status" value="2"/>
</dbReference>
<comment type="similarity">
    <text evidence="3">Belongs to the SIX/Sine oculis homeobox family.</text>
</comment>
<name>A0A6A4S7M4_SCOMX</name>
<evidence type="ECO:0000313" key="19">
    <source>
        <dbReference type="Proteomes" id="UP000438429"/>
    </source>
</evidence>
<feature type="domain" description="Homeobox" evidence="17">
    <location>
        <begin position="121"/>
        <end position="181"/>
    </location>
</feature>
<keyword evidence="10 14" id="KW-0371">Homeobox</keyword>
<comment type="subcellular location">
    <subcellularLocation>
        <location evidence="2">Cytoplasm</location>
        <location evidence="2">Cytoskeleton</location>
    </subcellularLocation>
    <subcellularLocation>
        <location evidence="1 14 15">Nucleus</location>
    </subcellularLocation>
</comment>